<feature type="transmembrane region" description="Helical" evidence="5">
    <location>
        <begin position="180"/>
        <end position="202"/>
    </location>
</feature>
<evidence type="ECO:0000256" key="4">
    <source>
        <dbReference type="ARBA" id="ARBA00023136"/>
    </source>
</evidence>
<dbReference type="Pfam" id="PF00892">
    <property type="entry name" value="EamA"/>
    <property type="match status" value="2"/>
</dbReference>
<feature type="transmembrane region" description="Helical" evidence="5">
    <location>
        <begin position="124"/>
        <end position="144"/>
    </location>
</feature>
<feature type="transmembrane region" description="Helical" evidence="5">
    <location>
        <begin position="150"/>
        <end position="168"/>
    </location>
</feature>
<feature type="domain" description="EamA" evidence="6">
    <location>
        <begin position="151"/>
        <end position="293"/>
    </location>
</feature>
<keyword evidence="4 5" id="KW-0472">Membrane</keyword>
<evidence type="ECO:0000256" key="2">
    <source>
        <dbReference type="ARBA" id="ARBA00022692"/>
    </source>
</evidence>
<gene>
    <name evidence="7" type="ORF">HELGO_WM17732</name>
</gene>
<dbReference type="EMBL" id="CACVAP010000057">
    <property type="protein sequence ID" value="CAA6809087.1"/>
    <property type="molecule type" value="Genomic_DNA"/>
</dbReference>
<dbReference type="AlphaFoldDB" id="A0A6S6SGA3"/>
<evidence type="ECO:0000313" key="7">
    <source>
        <dbReference type="EMBL" id="CAA6809087.1"/>
    </source>
</evidence>
<keyword evidence="3 5" id="KW-1133">Transmembrane helix</keyword>
<feature type="domain" description="EamA" evidence="6">
    <location>
        <begin position="10"/>
        <end position="139"/>
    </location>
</feature>
<feature type="transmembrane region" description="Helical" evidence="5">
    <location>
        <begin position="99"/>
        <end position="117"/>
    </location>
</feature>
<feature type="transmembrane region" description="Helical" evidence="5">
    <location>
        <begin position="277"/>
        <end position="295"/>
    </location>
</feature>
<evidence type="ECO:0000256" key="3">
    <source>
        <dbReference type="ARBA" id="ARBA00022989"/>
    </source>
</evidence>
<feature type="transmembrane region" description="Helical" evidence="5">
    <location>
        <begin position="70"/>
        <end position="93"/>
    </location>
</feature>
<comment type="subcellular location">
    <subcellularLocation>
        <location evidence="1">Membrane</location>
        <topology evidence="1">Multi-pass membrane protein</topology>
    </subcellularLocation>
</comment>
<sequence>MKKYILGMDRGILFMLLASLSFAFMGGFAKVVSEILPPVEVAFFRNIFGVVLVGLSIYKVPLKQTGGKFLLLVFRGSMGFAALLAYFYLIANIPLGDAITYNKTSPIFVAIFAYLFLNEKLGKGALVAIVLGFIGILFIAQPVGGSFDKYDMLGIFSGIGAALAYTSIRELRKYYDTRAIVMSFMGIGTITPLILMLITPYITVSSDFDWMFAEFIMPEGITWLYVTAVGIFATISQLLMTKAYELTKAGIVGTISYTNIIFGVLIGIFLGDAIPNFWTFLGIILVISSGLLVALSKEK</sequence>
<feature type="transmembrane region" description="Helical" evidence="5">
    <location>
        <begin position="41"/>
        <end position="58"/>
    </location>
</feature>
<reference evidence="7" key="1">
    <citation type="submission" date="2020-01" db="EMBL/GenBank/DDBJ databases">
        <authorList>
            <person name="Meier V. D."/>
            <person name="Meier V D."/>
        </authorList>
    </citation>
    <scope>NUCLEOTIDE SEQUENCE</scope>
    <source>
        <strain evidence="7">HLG_WM_MAG_06</strain>
    </source>
</reference>
<dbReference type="PANTHER" id="PTHR22911:SF6">
    <property type="entry name" value="SOLUTE CARRIER FAMILY 35 MEMBER G1"/>
    <property type="match status" value="1"/>
</dbReference>
<protein>
    <submittedName>
        <fullName evidence="7">FIG00732228: membrane protein</fullName>
    </submittedName>
</protein>
<dbReference type="GO" id="GO:0016020">
    <property type="term" value="C:membrane"/>
    <property type="evidence" value="ECO:0007669"/>
    <property type="project" value="UniProtKB-SubCell"/>
</dbReference>
<name>A0A6S6SGA3_9BACT</name>
<accession>A0A6S6SGA3</accession>
<dbReference type="InterPro" id="IPR000620">
    <property type="entry name" value="EamA_dom"/>
</dbReference>
<evidence type="ECO:0000256" key="5">
    <source>
        <dbReference type="SAM" id="Phobius"/>
    </source>
</evidence>
<organism evidence="7">
    <name type="scientific">uncultured Sulfurovum sp</name>
    <dbReference type="NCBI Taxonomy" id="269237"/>
    <lineage>
        <taxon>Bacteria</taxon>
        <taxon>Pseudomonadati</taxon>
        <taxon>Campylobacterota</taxon>
        <taxon>Epsilonproteobacteria</taxon>
        <taxon>Campylobacterales</taxon>
        <taxon>Sulfurovaceae</taxon>
        <taxon>Sulfurovum</taxon>
        <taxon>environmental samples</taxon>
    </lineage>
</organism>
<feature type="transmembrane region" description="Helical" evidence="5">
    <location>
        <begin position="251"/>
        <end position="271"/>
    </location>
</feature>
<proteinExistence type="predicted"/>
<keyword evidence="2 5" id="KW-0812">Transmembrane</keyword>
<feature type="transmembrane region" description="Helical" evidence="5">
    <location>
        <begin position="12"/>
        <end position="29"/>
    </location>
</feature>
<dbReference type="SUPFAM" id="SSF103481">
    <property type="entry name" value="Multidrug resistance efflux transporter EmrE"/>
    <property type="match status" value="2"/>
</dbReference>
<dbReference type="PANTHER" id="PTHR22911">
    <property type="entry name" value="ACYL-MALONYL CONDENSING ENZYME-RELATED"/>
    <property type="match status" value="1"/>
</dbReference>
<evidence type="ECO:0000259" key="6">
    <source>
        <dbReference type="Pfam" id="PF00892"/>
    </source>
</evidence>
<dbReference type="InterPro" id="IPR037185">
    <property type="entry name" value="EmrE-like"/>
</dbReference>
<evidence type="ECO:0000256" key="1">
    <source>
        <dbReference type="ARBA" id="ARBA00004141"/>
    </source>
</evidence>
<feature type="transmembrane region" description="Helical" evidence="5">
    <location>
        <begin position="222"/>
        <end position="239"/>
    </location>
</feature>